<dbReference type="Proteomes" id="UP001162162">
    <property type="component" value="Unassembled WGS sequence"/>
</dbReference>
<evidence type="ECO:0000313" key="2">
    <source>
        <dbReference type="Proteomes" id="UP001162162"/>
    </source>
</evidence>
<organism evidence="1 2">
    <name type="scientific">Aromia moschata</name>
    <dbReference type="NCBI Taxonomy" id="1265417"/>
    <lineage>
        <taxon>Eukaryota</taxon>
        <taxon>Metazoa</taxon>
        <taxon>Ecdysozoa</taxon>
        <taxon>Arthropoda</taxon>
        <taxon>Hexapoda</taxon>
        <taxon>Insecta</taxon>
        <taxon>Pterygota</taxon>
        <taxon>Neoptera</taxon>
        <taxon>Endopterygota</taxon>
        <taxon>Coleoptera</taxon>
        <taxon>Polyphaga</taxon>
        <taxon>Cucujiformia</taxon>
        <taxon>Chrysomeloidea</taxon>
        <taxon>Cerambycidae</taxon>
        <taxon>Cerambycinae</taxon>
        <taxon>Callichromatini</taxon>
        <taxon>Aromia</taxon>
    </lineage>
</organism>
<sequence length="94" mass="10982">MRINKVCKLSNETGNVAPDLATLRRRDLERRFSDSLVGCRILISDLSEFTKPKMNYNHLTDILQVYFECKIKAVLSKRCGFIEKGFRIEKFHNT</sequence>
<keyword evidence="2" id="KW-1185">Reference proteome</keyword>
<evidence type="ECO:0000313" key="1">
    <source>
        <dbReference type="EMBL" id="KAJ8940167.1"/>
    </source>
</evidence>
<name>A0AAV8XNI5_9CUCU</name>
<protein>
    <submittedName>
        <fullName evidence="1">Uncharacterized protein</fullName>
    </submittedName>
</protein>
<comment type="caution">
    <text evidence="1">The sequence shown here is derived from an EMBL/GenBank/DDBJ whole genome shotgun (WGS) entry which is preliminary data.</text>
</comment>
<dbReference type="EMBL" id="JAPWTK010000448">
    <property type="protein sequence ID" value="KAJ8940167.1"/>
    <property type="molecule type" value="Genomic_DNA"/>
</dbReference>
<gene>
    <name evidence="1" type="ORF">NQ318_019376</name>
</gene>
<reference evidence="1" key="1">
    <citation type="journal article" date="2023" name="Insect Mol. Biol.">
        <title>Genome sequencing provides insights into the evolution of gene families encoding plant cell wall-degrading enzymes in longhorned beetles.</title>
        <authorList>
            <person name="Shin N.R."/>
            <person name="Okamura Y."/>
            <person name="Kirsch R."/>
            <person name="Pauchet Y."/>
        </authorList>
    </citation>
    <scope>NUCLEOTIDE SEQUENCE</scope>
    <source>
        <strain evidence="1">AMC_N1</strain>
    </source>
</reference>
<proteinExistence type="predicted"/>
<accession>A0AAV8XNI5</accession>
<dbReference type="AlphaFoldDB" id="A0AAV8XNI5"/>